<feature type="repeat" description="TPR" evidence="4">
    <location>
        <begin position="349"/>
        <end position="382"/>
    </location>
</feature>
<dbReference type="InterPro" id="IPR001680">
    <property type="entry name" value="WD40_rpt"/>
</dbReference>
<dbReference type="SMART" id="SM00028">
    <property type="entry name" value="TPR"/>
    <property type="match status" value="2"/>
</dbReference>
<dbReference type="PROSITE" id="PS50005">
    <property type="entry name" value="TPR"/>
    <property type="match status" value="1"/>
</dbReference>
<dbReference type="GO" id="GO:0045717">
    <property type="term" value="P:negative regulation of fatty acid biosynthetic process"/>
    <property type="evidence" value="ECO:0007669"/>
    <property type="project" value="TreeGrafter"/>
</dbReference>
<evidence type="ECO:0000313" key="7">
    <source>
        <dbReference type="Proteomes" id="UP000494165"/>
    </source>
</evidence>
<dbReference type="Proteomes" id="UP000494165">
    <property type="component" value="Unassembled WGS sequence"/>
</dbReference>
<feature type="region of interest" description="Disordered" evidence="5">
    <location>
        <begin position="631"/>
        <end position="652"/>
    </location>
</feature>
<dbReference type="AlphaFoldDB" id="A0A8S1CFY7"/>
<proteinExistence type="predicted"/>
<dbReference type="GO" id="GO:0005737">
    <property type="term" value="C:cytoplasm"/>
    <property type="evidence" value="ECO:0007669"/>
    <property type="project" value="TreeGrafter"/>
</dbReference>
<dbReference type="Pfam" id="PF13414">
    <property type="entry name" value="TPR_11"/>
    <property type="match status" value="1"/>
</dbReference>
<reference evidence="6 7" key="1">
    <citation type="submission" date="2020-04" db="EMBL/GenBank/DDBJ databases">
        <authorList>
            <person name="Alioto T."/>
            <person name="Alioto T."/>
            <person name="Gomez Garrido J."/>
        </authorList>
    </citation>
    <scope>NUCLEOTIDE SEQUENCE [LARGE SCALE GENOMIC DNA]</scope>
</reference>
<dbReference type="PROSITE" id="PS50082">
    <property type="entry name" value="WD_REPEATS_2"/>
    <property type="match status" value="3"/>
</dbReference>
<dbReference type="PROSITE" id="PS50294">
    <property type="entry name" value="WD_REPEATS_REGION"/>
    <property type="match status" value="1"/>
</dbReference>
<keyword evidence="2" id="KW-0677">Repeat</keyword>
<evidence type="ECO:0000256" key="1">
    <source>
        <dbReference type="ARBA" id="ARBA00022574"/>
    </source>
</evidence>
<evidence type="ECO:0000256" key="2">
    <source>
        <dbReference type="ARBA" id="ARBA00022737"/>
    </source>
</evidence>
<accession>A0A8S1CFY7</accession>
<protein>
    <recommendedName>
        <fullName evidence="8">WD and tetratricopeptide repeats protein 1</fullName>
    </recommendedName>
</protein>
<dbReference type="InterPro" id="IPR015943">
    <property type="entry name" value="WD40/YVTN_repeat-like_dom_sf"/>
</dbReference>
<name>A0A8S1CFY7_9INSE</name>
<evidence type="ECO:0000313" key="6">
    <source>
        <dbReference type="EMBL" id="CAB3368469.1"/>
    </source>
</evidence>
<gene>
    <name evidence="6" type="ORF">CLODIP_2_CD07239</name>
</gene>
<dbReference type="InterPro" id="IPR045151">
    <property type="entry name" value="DCAF8"/>
</dbReference>
<dbReference type="Pfam" id="PF00400">
    <property type="entry name" value="WD40"/>
    <property type="match status" value="5"/>
</dbReference>
<dbReference type="SUPFAM" id="SSF48452">
    <property type="entry name" value="TPR-like"/>
    <property type="match status" value="1"/>
</dbReference>
<dbReference type="InterPro" id="IPR011990">
    <property type="entry name" value="TPR-like_helical_dom_sf"/>
</dbReference>
<dbReference type="Gene3D" id="1.25.40.10">
    <property type="entry name" value="Tetratricopeptide repeat domain"/>
    <property type="match status" value="1"/>
</dbReference>
<dbReference type="EMBL" id="CADEPI010000038">
    <property type="protein sequence ID" value="CAB3368469.1"/>
    <property type="molecule type" value="Genomic_DNA"/>
</dbReference>
<dbReference type="Gene3D" id="2.130.10.10">
    <property type="entry name" value="YVTN repeat-like/Quinoprotein amine dehydrogenase"/>
    <property type="match status" value="3"/>
</dbReference>
<dbReference type="GO" id="GO:0080008">
    <property type="term" value="C:Cul4-RING E3 ubiquitin ligase complex"/>
    <property type="evidence" value="ECO:0007669"/>
    <property type="project" value="TreeGrafter"/>
</dbReference>
<comment type="caution">
    <text evidence="6">The sequence shown here is derived from an EMBL/GenBank/DDBJ whole genome shotgun (WGS) entry which is preliminary data.</text>
</comment>
<dbReference type="SUPFAM" id="SSF50978">
    <property type="entry name" value="WD40 repeat-like"/>
    <property type="match status" value="1"/>
</dbReference>
<dbReference type="InterPro" id="IPR019734">
    <property type="entry name" value="TPR_rpt"/>
</dbReference>
<keyword evidence="7" id="KW-1185">Reference proteome</keyword>
<feature type="repeat" description="WD" evidence="3">
    <location>
        <begin position="42"/>
        <end position="74"/>
    </location>
</feature>
<dbReference type="OrthoDB" id="4869960at2759"/>
<organism evidence="6 7">
    <name type="scientific">Cloeon dipterum</name>
    <dbReference type="NCBI Taxonomy" id="197152"/>
    <lineage>
        <taxon>Eukaryota</taxon>
        <taxon>Metazoa</taxon>
        <taxon>Ecdysozoa</taxon>
        <taxon>Arthropoda</taxon>
        <taxon>Hexapoda</taxon>
        <taxon>Insecta</taxon>
        <taxon>Pterygota</taxon>
        <taxon>Palaeoptera</taxon>
        <taxon>Ephemeroptera</taxon>
        <taxon>Pisciforma</taxon>
        <taxon>Baetidae</taxon>
        <taxon>Cloeon</taxon>
    </lineage>
</organism>
<evidence type="ECO:0000256" key="4">
    <source>
        <dbReference type="PROSITE-ProRule" id="PRU00339"/>
    </source>
</evidence>
<dbReference type="PANTHER" id="PTHR15574">
    <property type="entry name" value="WD REPEAT DOMAIN-CONTAINING FAMILY"/>
    <property type="match status" value="1"/>
</dbReference>
<dbReference type="InterPro" id="IPR036322">
    <property type="entry name" value="WD40_repeat_dom_sf"/>
</dbReference>
<sequence>MEPNTASILMMREMVDEGRNSVRQKLQVTKAMIDRLGLEKELHGHTGCVNCLEWNTRGDILASASDDVQVILWDPFKHKILKTIRTGHQGNVFTVKFMPHSGDQTILTGAADYKVKVHDLILDEPKMICSCHCDRVKRLATAPNDPFLFWSAAEDGCIMHYDLRVPHYCNSGKSDSVLINLNNHMGAGAEAKCLAINPTRPEFLAVGANDPFVRLYDRRMIKRTVVPNRSDAGVLVYGWERRTLFHKRAGLGDEDENIPWRSAQYFAPGHLPSVGLKNGRTSKTVITYLTFSSDGTELLVNLGGEQIYLFDVQNNRRPYTFYLPQQDKSKLSGKCHPVPMAERDLQEKISSLKEMANVHFKNNSYFKAINLYNEAIALSPKNATLYANRAAALMKRKWDGDEYAAYRDCATALAIDPSYLKAHFRLIACLTALHKSDLATKSLAQFAAKFPDELASPEYKKLVKDIEKDAAMLENHASENKSESEEEGAYLHVTRTMQSELENIWRSDPCDYKMFFCGHCNTTTDIKEANFFGSNAQFIMAGSDDGSFFIWDRNSTNIIKVLKGDGSIVNCLQPHPSTCLLATSGIDESVKLWSPRPENLEEEREVKEMEVAAALNQKRMRTDPFETMFSNMTARARGDSDEGMQGVTCRPS</sequence>
<evidence type="ECO:0000256" key="3">
    <source>
        <dbReference type="PROSITE-ProRule" id="PRU00221"/>
    </source>
</evidence>
<evidence type="ECO:0000256" key="5">
    <source>
        <dbReference type="SAM" id="MobiDB-lite"/>
    </source>
</evidence>
<feature type="repeat" description="WD" evidence="3">
    <location>
        <begin position="532"/>
        <end position="561"/>
    </location>
</feature>
<keyword evidence="1 3" id="KW-0853">WD repeat</keyword>
<evidence type="ECO:0008006" key="8">
    <source>
        <dbReference type="Google" id="ProtNLM"/>
    </source>
</evidence>
<dbReference type="SMART" id="SM00320">
    <property type="entry name" value="WD40"/>
    <property type="match status" value="6"/>
</dbReference>
<dbReference type="PANTHER" id="PTHR15574:SF40">
    <property type="entry name" value="WD AND TETRATRICOPEPTIDE REPEATS PROTEIN 1"/>
    <property type="match status" value="1"/>
</dbReference>
<keyword evidence="4" id="KW-0802">TPR repeat</keyword>
<feature type="repeat" description="WD" evidence="3">
    <location>
        <begin position="562"/>
        <end position="594"/>
    </location>
</feature>